<keyword evidence="6 7" id="KW-0472">Membrane</keyword>
<comment type="subcellular location">
    <subcellularLocation>
        <location evidence="1">Membrane</location>
        <topology evidence="1">Multi-pass membrane protein</topology>
    </subcellularLocation>
</comment>
<keyword evidence="5 7" id="KW-1133">Transmembrane helix</keyword>
<feature type="transmembrane region" description="Helical" evidence="7">
    <location>
        <begin position="61"/>
        <end position="85"/>
    </location>
</feature>
<accession>A0A501X528</accession>
<dbReference type="GO" id="GO:0016020">
    <property type="term" value="C:membrane"/>
    <property type="evidence" value="ECO:0007669"/>
    <property type="project" value="UniProtKB-SubCell"/>
</dbReference>
<evidence type="ECO:0000256" key="3">
    <source>
        <dbReference type="ARBA" id="ARBA00022475"/>
    </source>
</evidence>
<dbReference type="InterPro" id="IPR004776">
    <property type="entry name" value="Mem_transp_PIN-like"/>
</dbReference>
<evidence type="ECO:0000313" key="8">
    <source>
        <dbReference type="EMBL" id="TPE55650.1"/>
    </source>
</evidence>
<proteinExistence type="predicted"/>
<evidence type="ECO:0000256" key="7">
    <source>
        <dbReference type="SAM" id="Phobius"/>
    </source>
</evidence>
<dbReference type="RefSeq" id="WP_140586791.1">
    <property type="nucleotide sequence ID" value="NZ_VFRR01000001.1"/>
</dbReference>
<dbReference type="EMBL" id="VFRR01000001">
    <property type="protein sequence ID" value="TPE55650.1"/>
    <property type="molecule type" value="Genomic_DNA"/>
</dbReference>
<evidence type="ECO:0000313" key="9">
    <source>
        <dbReference type="Proteomes" id="UP000315901"/>
    </source>
</evidence>
<dbReference type="Pfam" id="PF03547">
    <property type="entry name" value="Mem_trans"/>
    <property type="match status" value="2"/>
</dbReference>
<evidence type="ECO:0000256" key="2">
    <source>
        <dbReference type="ARBA" id="ARBA00022448"/>
    </source>
</evidence>
<sequence>MLTVFAQALVPVILLAGLGFVLAKKTDYLSPPQLGQLVSNVGVPALLLNSVLKMEMEASGMLLLIGATVAILASVAIIAGVGLKLAGLPLRFYLPPLVNPNTGNLGIPMAFALFGQEGLAVAVVVSSVVQISHFTLGVGFMSGSYHPKQLLKNGPVIALILGALLLITNITLPAPIMGTLSMLSNITLPIMLMLLGRSLADLTFENRGMLKRAGLLALSRPALGGIVASTLVLFLPLSPVEAATIVMLHTMPVAVISYMLATRYEGPKDEIALMILLSLPVSLIAAGSVWWLAQV</sequence>
<evidence type="ECO:0000256" key="4">
    <source>
        <dbReference type="ARBA" id="ARBA00022692"/>
    </source>
</evidence>
<keyword evidence="4 7" id="KW-0812">Transmembrane</keyword>
<name>A0A501X528_9GAMM</name>
<keyword evidence="3" id="KW-1003">Cell membrane</keyword>
<evidence type="ECO:0000256" key="1">
    <source>
        <dbReference type="ARBA" id="ARBA00004141"/>
    </source>
</evidence>
<reference evidence="8 9" key="1">
    <citation type="submission" date="2019-06" db="EMBL/GenBank/DDBJ databases">
        <title>A novel bacterium of genus Marinomonas, isolated from coastal sand.</title>
        <authorList>
            <person name="Huang H."/>
            <person name="Mo K."/>
            <person name="Hu Y."/>
        </authorList>
    </citation>
    <scope>NUCLEOTIDE SEQUENCE [LARGE SCALE GENOMIC DNA]</scope>
    <source>
        <strain evidence="8 9">HB171799</strain>
    </source>
</reference>
<keyword evidence="9" id="KW-1185">Reference proteome</keyword>
<gene>
    <name evidence="8" type="ORF">FJM67_00945</name>
</gene>
<evidence type="ECO:0000256" key="5">
    <source>
        <dbReference type="ARBA" id="ARBA00022989"/>
    </source>
</evidence>
<feature type="transmembrane region" description="Helical" evidence="7">
    <location>
        <begin position="242"/>
        <end position="261"/>
    </location>
</feature>
<comment type="caution">
    <text evidence="8">The sequence shown here is derived from an EMBL/GenBank/DDBJ whole genome shotgun (WGS) entry which is preliminary data.</text>
</comment>
<dbReference type="PANTHER" id="PTHR36838">
    <property type="entry name" value="AUXIN EFFLUX CARRIER FAMILY PROTEIN"/>
    <property type="match status" value="1"/>
</dbReference>
<dbReference type="OrthoDB" id="3238001at2"/>
<feature type="transmembrane region" description="Helical" evidence="7">
    <location>
        <begin position="105"/>
        <end position="129"/>
    </location>
</feature>
<feature type="transmembrane region" description="Helical" evidence="7">
    <location>
        <begin position="215"/>
        <end position="236"/>
    </location>
</feature>
<protein>
    <submittedName>
        <fullName evidence="8">AEC family transporter</fullName>
    </submittedName>
</protein>
<feature type="transmembrane region" description="Helical" evidence="7">
    <location>
        <begin position="273"/>
        <end position="293"/>
    </location>
</feature>
<dbReference type="Proteomes" id="UP000315901">
    <property type="component" value="Unassembled WGS sequence"/>
</dbReference>
<keyword evidence="2" id="KW-0813">Transport</keyword>
<evidence type="ECO:0000256" key="6">
    <source>
        <dbReference type="ARBA" id="ARBA00023136"/>
    </source>
</evidence>
<feature type="transmembrane region" description="Helical" evidence="7">
    <location>
        <begin position="150"/>
        <end position="170"/>
    </location>
</feature>
<feature type="transmembrane region" description="Helical" evidence="7">
    <location>
        <begin position="176"/>
        <end position="195"/>
    </location>
</feature>
<organism evidence="8 9">
    <name type="scientific">Maribrevibacterium harenarium</name>
    <dbReference type="NCBI Taxonomy" id="2589817"/>
    <lineage>
        <taxon>Bacteria</taxon>
        <taxon>Pseudomonadati</taxon>
        <taxon>Pseudomonadota</taxon>
        <taxon>Gammaproteobacteria</taxon>
        <taxon>Oceanospirillales</taxon>
        <taxon>Oceanospirillaceae</taxon>
        <taxon>Maribrevibacterium</taxon>
    </lineage>
</organism>
<dbReference type="AlphaFoldDB" id="A0A501X528"/>
<dbReference type="GO" id="GO:0055085">
    <property type="term" value="P:transmembrane transport"/>
    <property type="evidence" value="ECO:0007669"/>
    <property type="project" value="InterPro"/>
</dbReference>
<dbReference type="PANTHER" id="PTHR36838:SF1">
    <property type="entry name" value="SLR1864 PROTEIN"/>
    <property type="match status" value="1"/>
</dbReference>